<organism evidence="2 3">
    <name type="scientific">Hymenobacter aerilatus</name>
    <dbReference type="NCBI Taxonomy" id="2932251"/>
    <lineage>
        <taxon>Bacteria</taxon>
        <taxon>Pseudomonadati</taxon>
        <taxon>Bacteroidota</taxon>
        <taxon>Cytophagia</taxon>
        <taxon>Cytophagales</taxon>
        <taxon>Hymenobacteraceae</taxon>
        <taxon>Hymenobacter</taxon>
    </lineage>
</organism>
<evidence type="ECO:0000313" key="3">
    <source>
        <dbReference type="Proteomes" id="UP000829925"/>
    </source>
</evidence>
<dbReference type="AlphaFoldDB" id="A0A8T9T4Q5"/>
<dbReference type="EMBL" id="CP095053">
    <property type="protein sequence ID" value="UOR07640.1"/>
    <property type="molecule type" value="Genomic_DNA"/>
</dbReference>
<proteinExistence type="predicted"/>
<dbReference type="InterPro" id="IPR012489">
    <property type="entry name" value="NucleaseA_inhib-like"/>
</dbReference>
<dbReference type="Gene3D" id="3.40.1460.10">
    <property type="entry name" value="Nuclease A inhibitor-like"/>
    <property type="match status" value="1"/>
</dbReference>
<evidence type="ECO:0000313" key="2">
    <source>
        <dbReference type="EMBL" id="UOR07640.1"/>
    </source>
</evidence>
<gene>
    <name evidence="2" type="ORF">MUN82_09560</name>
</gene>
<keyword evidence="3" id="KW-1185">Reference proteome</keyword>
<dbReference type="Proteomes" id="UP000829925">
    <property type="component" value="Chromosome"/>
</dbReference>
<evidence type="ECO:0000256" key="1">
    <source>
        <dbReference type="SAM" id="MobiDB-lite"/>
    </source>
</evidence>
<sequence length="179" mass="19223">MRELAAAIAAHVPAAEASEVGEAHTSPLESKAERETVASNAIAAAPTPAAAAPTDQLRQLTQGLHYVGETEAPLEVVHYPAPPQELTPEVVRELVGEPADTPVQTQELTQFLRQQTADNGPQGSVQAANRFKALQMFLKQELDDTQVYRFGDGPRIMVYALGKTADGQLTGFKTYLSET</sequence>
<protein>
    <submittedName>
        <fullName evidence="2">Nuclease A inhibitor family protein</fullName>
    </submittedName>
</protein>
<name>A0A8T9T4Q5_9BACT</name>
<dbReference type="Pfam" id="PF07924">
    <property type="entry name" value="NuiA"/>
    <property type="match status" value="1"/>
</dbReference>
<reference evidence="2 3" key="1">
    <citation type="submission" date="2022-04" db="EMBL/GenBank/DDBJ databases">
        <title>Hymenobacter sp. isolated from the air.</title>
        <authorList>
            <person name="Won M."/>
            <person name="Lee C.-M."/>
            <person name="Woen H.-Y."/>
            <person name="Kwon S.-W."/>
        </authorList>
    </citation>
    <scope>NUCLEOTIDE SEQUENCE [LARGE SCALE GENOMIC DNA]</scope>
    <source>
        <strain evidence="3">5413 J-13</strain>
    </source>
</reference>
<dbReference type="KEGG" id="haei:MUN82_09560"/>
<accession>A0A8T9T4Q5</accession>
<dbReference type="InterPro" id="IPR036587">
    <property type="entry name" value="NucleaseA_inhib-like_sf"/>
</dbReference>
<feature type="region of interest" description="Disordered" evidence="1">
    <location>
        <begin position="13"/>
        <end position="37"/>
    </location>
</feature>
<dbReference type="SUPFAM" id="SSF82602">
    <property type="entry name" value="Nuclease A inhibitor (NuiA)"/>
    <property type="match status" value="1"/>
</dbReference>